<keyword evidence="2" id="KW-0472">Membrane</keyword>
<dbReference type="Proteomes" id="UP000637513">
    <property type="component" value="Unassembled WGS sequence"/>
</dbReference>
<keyword evidence="2" id="KW-1133">Transmembrane helix</keyword>
<name>A0ABR7MWH0_9FIRM</name>
<keyword evidence="1" id="KW-0175">Coiled coil</keyword>
<sequence length="132" mass="15191">MDKINLTPAELSNQLKNIEPQKLLDSVPPVHYNFQQTPILKTDNPMVKEQQKSNNKLDAIQYENMKLNAQIETQNKLIDTCNTKIDELQTTNNNLKEINQTLIDNNKHYWIYSTIITIIGAVVGFLLGKYFA</sequence>
<feature type="coiled-coil region" evidence="1">
    <location>
        <begin position="78"/>
        <end position="105"/>
    </location>
</feature>
<protein>
    <submittedName>
        <fullName evidence="3">Uncharacterized protein</fullName>
    </submittedName>
</protein>
<proteinExistence type="predicted"/>
<keyword evidence="4" id="KW-1185">Reference proteome</keyword>
<feature type="transmembrane region" description="Helical" evidence="2">
    <location>
        <begin position="109"/>
        <end position="128"/>
    </location>
</feature>
<dbReference type="RefSeq" id="WP_249305596.1">
    <property type="nucleotide sequence ID" value="NZ_JACRSW010000035.1"/>
</dbReference>
<evidence type="ECO:0000256" key="2">
    <source>
        <dbReference type="SAM" id="Phobius"/>
    </source>
</evidence>
<evidence type="ECO:0000256" key="1">
    <source>
        <dbReference type="SAM" id="Coils"/>
    </source>
</evidence>
<evidence type="ECO:0000313" key="3">
    <source>
        <dbReference type="EMBL" id="MBC8558145.1"/>
    </source>
</evidence>
<comment type="caution">
    <text evidence="3">The sequence shown here is derived from an EMBL/GenBank/DDBJ whole genome shotgun (WGS) entry which is preliminary data.</text>
</comment>
<accession>A0ABR7MWH0</accession>
<organism evidence="3 4">
    <name type="scientific">Jutongia hominis</name>
    <dbReference type="NCBI Taxonomy" id="2763664"/>
    <lineage>
        <taxon>Bacteria</taxon>
        <taxon>Bacillati</taxon>
        <taxon>Bacillota</taxon>
        <taxon>Clostridia</taxon>
        <taxon>Lachnospirales</taxon>
        <taxon>Lachnospiraceae</taxon>
        <taxon>Jutongia</taxon>
    </lineage>
</organism>
<evidence type="ECO:0000313" key="4">
    <source>
        <dbReference type="Proteomes" id="UP000637513"/>
    </source>
</evidence>
<keyword evidence="2" id="KW-0812">Transmembrane</keyword>
<gene>
    <name evidence="3" type="ORF">H8700_10570</name>
</gene>
<reference evidence="3 4" key="1">
    <citation type="submission" date="2020-08" db="EMBL/GenBank/DDBJ databases">
        <title>Genome public.</title>
        <authorList>
            <person name="Liu C."/>
            <person name="Sun Q."/>
        </authorList>
    </citation>
    <scope>NUCLEOTIDE SEQUENCE [LARGE SCALE GENOMIC DNA]</scope>
    <source>
        <strain evidence="3 4">BX3</strain>
    </source>
</reference>
<dbReference type="EMBL" id="JACRSW010000035">
    <property type="protein sequence ID" value="MBC8558145.1"/>
    <property type="molecule type" value="Genomic_DNA"/>
</dbReference>